<feature type="binding site" evidence="4">
    <location>
        <begin position="410"/>
        <end position="411"/>
    </location>
    <ligand>
        <name>cyanocob(III)alamin</name>
        <dbReference type="ChEBI" id="CHEBI:17439"/>
    </ligand>
</feature>
<organism evidence="7 8">
    <name type="scientific">Lasius platythorax</name>
    <dbReference type="NCBI Taxonomy" id="488582"/>
    <lineage>
        <taxon>Eukaryota</taxon>
        <taxon>Metazoa</taxon>
        <taxon>Ecdysozoa</taxon>
        <taxon>Arthropoda</taxon>
        <taxon>Hexapoda</taxon>
        <taxon>Insecta</taxon>
        <taxon>Pterygota</taxon>
        <taxon>Neoptera</taxon>
        <taxon>Endopterygota</taxon>
        <taxon>Hymenoptera</taxon>
        <taxon>Apocrita</taxon>
        <taxon>Aculeata</taxon>
        <taxon>Formicoidea</taxon>
        <taxon>Formicidae</taxon>
        <taxon>Formicinae</taxon>
        <taxon>Lasius</taxon>
        <taxon>Lasius</taxon>
    </lineage>
</organism>
<keyword evidence="3 6" id="KW-0732">Signal</keyword>
<dbReference type="PANTHER" id="PTHR10559">
    <property type="entry name" value="TRANSCOBALAMIN-1/GASTRIC INTRINSIC FACTOR"/>
    <property type="match status" value="1"/>
</dbReference>
<keyword evidence="8" id="KW-1185">Reference proteome</keyword>
<sequence>MWGRANMAAVILLLGWLYVFARAEAGNAEVTSADAEAEAILERAATWLWSQRDKDAGWGNDTHRVLLVLRLVNLSRDDVTPPAPSLELQLTAKQMELEIVLLLWRHREVGFSPVRLARYTLALNAMCMDPRQFHGHDLIGTLQHHEPPTDYEFTLTALAACSAQAHVRKRQMRRLLDIASAPQNHNVDTIAMLILVLRCISQDHRHRNIHHIIRKPSTVLAQQQRLDGSFGDLHTTALVMQALEEVENEPADNWNRSAALAWLISQQRSDGSFHGDVRATAEAILSVMPRGLASIRTLDCGQGLSDNSPPRLTTSNIADIGTSDNHSEIALPSEASGDNASNVDTTVAYTSAPVLVNVSYTLWVGSNVNETYNLTVTAPKNETFYGVMLLAAEMSPHFEFLASEWPNGHYVHTLAGYKEEPMSYHYWLLYRLPSPPEPSSPPGNQLVAPGGVDNLQISEGEHYLFWYKKL</sequence>
<accession>A0AAV2NGZ4</accession>
<dbReference type="GO" id="GO:0015889">
    <property type="term" value="P:cobalamin transport"/>
    <property type="evidence" value="ECO:0007669"/>
    <property type="project" value="InterPro"/>
</dbReference>
<evidence type="ECO:0000256" key="3">
    <source>
        <dbReference type="ARBA" id="ARBA00022729"/>
    </source>
</evidence>
<dbReference type="SUPFAM" id="SSF48239">
    <property type="entry name" value="Terpenoid cyclases/Protein prenyltransferases"/>
    <property type="match status" value="1"/>
</dbReference>
<evidence type="ECO:0000256" key="1">
    <source>
        <dbReference type="ARBA" id="ARBA00004613"/>
    </source>
</evidence>
<dbReference type="InterPro" id="IPR051588">
    <property type="entry name" value="Cobalamin_Transport"/>
</dbReference>
<feature type="binding site" evidence="4">
    <location>
        <begin position="427"/>
        <end position="429"/>
    </location>
    <ligand>
        <name>cyanocob(III)alamin</name>
        <dbReference type="ChEBI" id="CHEBI:17439"/>
    </ligand>
</feature>
<evidence type="ECO:0008006" key="9">
    <source>
        <dbReference type="Google" id="ProtNLM"/>
    </source>
</evidence>
<reference evidence="7" key="1">
    <citation type="submission" date="2024-04" db="EMBL/GenBank/DDBJ databases">
        <authorList>
            <consortium name="Molecular Ecology Group"/>
        </authorList>
    </citation>
    <scope>NUCLEOTIDE SEQUENCE</scope>
</reference>
<dbReference type="GO" id="GO:0031419">
    <property type="term" value="F:cobalamin binding"/>
    <property type="evidence" value="ECO:0007669"/>
    <property type="project" value="InterPro"/>
</dbReference>
<dbReference type="InterPro" id="IPR002157">
    <property type="entry name" value="Cbl-bd_prot"/>
</dbReference>
<feature type="disulfide bond" evidence="5">
    <location>
        <begin position="161"/>
        <end position="199"/>
    </location>
</feature>
<dbReference type="InterPro" id="IPR008930">
    <property type="entry name" value="Terpenoid_cyclase/PrenylTrfase"/>
</dbReference>
<feature type="signal peptide" evidence="6">
    <location>
        <begin position="1"/>
        <end position="23"/>
    </location>
</feature>
<proteinExistence type="predicted"/>
<dbReference type="AlphaFoldDB" id="A0AAV2NGZ4"/>
<comment type="subcellular location">
    <subcellularLocation>
        <location evidence="1">Secreted</location>
    </subcellularLocation>
</comment>
<dbReference type="EMBL" id="OZ034838">
    <property type="protein sequence ID" value="CAL1678917.1"/>
    <property type="molecule type" value="Genomic_DNA"/>
</dbReference>
<evidence type="ECO:0000256" key="2">
    <source>
        <dbReference type="ARBA" id="ARBA00022525"/>
    </source>
</evidence>
<name>A0AAV2NGZ4_9HYME</name>
<keyword evidence="4" id="KW-0170">Cobalt</keyword>
<feature type="binding site" evidence="4">
    <location>
        <position position="188"/>
    </location>
    <ligand>
        <name>cyanocob(III)alamin</name>
        <dbReference type="ChEBI" id="CHEBI:17439"/>
    </ligand>
</feature>
<keyword evidence="2" id="KW-0964">Secreted</keyword>
<evidence type="ECO:0000256" key="4">
    <source>
        <dbReference type="PIRSR" id="PIRSR602157-1"/>
    </source>
</evidence>
<dbReference type="Gene3D" id="1.50.10.20">
    <property type="match status" value="1"/>
</dbReference>
<evidence type="ECO:0000256" key="5">
    <source>
        <dbReference type="PIRSR" id="PIRSR602157-2"/>
    </source>
</evidence>
<keyword evidence="5" id="KW-1015">Disulfide bond</keyword>
<dbReference type="Pfam" id="PF01122">
    <property type="entry name" value="Cobalamin_bind"/>
    <property type="match status" value="1"/>
</dbReference>
<evidence type="ECO:0000313" key="7">
    <source>
        <dbReference type="EMBL" id="CAL1678917.1"/>
    </source>
</evidence>
<dbReference type="PANTHER" id="PTHR10559:SF18">
    <property type="entry name" value="TRANSCOBALAMIN II"/>
    <property type="match status" value="1"/>
</dbReference>
<dbReference type="Gene3D" id="2.170.130.30">
    <property type="match status" value="1"/>
</dbReference>
<dbReference type="GO" id="GO:0005615">
    <property type="term" value="C:extracellular space"/>
    <property type="evidence" value="ECO:0007669"/>
    <property type="project" value="TreeGrafter"/>
</dbReference>
<gene>
    <name evidence="7" type="ORF">LPLAT_LOCUS4693</name>
</gene>
<dbReference type="Proteomes" id="UP001497644">
    <property type="component" value="Chromosome 15"/>
</dbReference>
<protein>
    <recommendedName>
        <fullName evidence="9">Squalene cyclase C-terminal domain-containing protein</fullName>
    </recommendedName>
</protein>
<feature type="chain" id="PRO_5043674063" description="Squalene cyclase C-terminal domain-containing protein" evidence="6">
    <location>
        <begin position="24"/>
        <end position="470"/>
    </location>
</feature>
<feature type="binding site" evidence="4">
    <location>
        <position position="232"/>
    </location>
    <ligand>
        <name>cyanocob(III)alamin</name>
        <dbReference type="ChEBI" id="CHEBI:17439"/>
    </ligand>
</feature>
<evidence type="ECO:0000256" key="6">
    <source>
        <dbReference type="SAM" id="SignalP"/>
    </source>
</evidence>
<evidence type="ECO:0000313" key="8">
    <source>
        <dbReference type="Proteomes" id="UP001497644"/>
    </source>
</evidence>